<dbReference type="SUPFAM" id="SSF101473">
    <property type="entry name" value="DhaL-like"/>
    <property type="match status" value="1"/>
</dbReference>
<dbReference type="SUPFAM" id="SSF82549">
    <property type="entry name" value="DAK1/DegV-like"/>
    <property type="match status" value="1"/>
</dbReference>
<dbReference type="RefSeq" id="WP_127887719.1">
    <property type="nucleotide sequence ID" value="NZ_CP028137.1"/>
</dbReference>
<dbReference type="PANTHER" id="PTHR28629">
    <property type="entry name" value="TRIOKINASE/FMN CYCLASE"/>
    <property type="match status" value="1"/>
</dbReference>
<sequence>MTRLWNEPADFADDMVDGFVRANGRWVRKVVGGVSRSTRSEEPEVAVVIGGGSGHYPAFAGLVGPGLAHGAAMGNLFASPSAHQVESVIRASEQGRGVLLSYGNYAGDVLHFTAAQDAVRADGIDCRTVTVTDDIFSAKPEEAHKRRGIAGDLTVFKVAGAAAAAGYAIDDVERVAVLGNARTRSLGVAFTGCTLPGADEPLFSVPEGRMAVGLGIHGEPGIDEVDIPSAAELAELFVTHLLADAEIPEGVSVDGARVVPVLNGLGSVKSEELFVVFSTIADLLEARGITLVDPQVGEFCTSFDMAGVSLTLFWVDEELETLWTAPSDTPAFRTGAVDGGALVAVTATQAEEVAAEVGEASEESRAAAARLSDAIAAIRDVIDANADELGRLDSIAGDGDHGIGMQRGARAAAQEAADVLGRGAGAQTLLTRAGDAWSDRAGGTSGALWGVILRSVGEALGDDRAVSAREVSAGVTAASDAVRGYGKASVGDKTMVDALVPFAETLAERAGAGDALADAWGAAAGAARSAADATSDLMPGLGRARSHGEKSLGTPDPGAISFALIVEAIAPQLGADSGTASATNAPSTHEGESA</sequence>
<evidence type="ECO:0000256" key="4">
    <source>
        <dbReference type="ARBA" id="ARBA00022840"/>
    </source>
</evidence>
<dbReference type="SMART" id="SM01120">
    <property type="entry name" value="Dak2"/>
    <property type="match status" value="1"/>
</dbReference>
<dbReference type="GO" id="GO:0004371">
    <property type="term" value="F:glycerone kinase activity"/>
    <property type="evidence" value="ECO:0007669"/>
    <property type="project" value="InterPro"/>
</dbReference>
<name>A0A3T0T3P0_9MICO</name>
<keyword evidence="2" id="KW-0547">Nucleotide-binding</keyword>
<dbReference type="PANTHER" id="PTHR28629:SF4">
    <property type="entry name" value="TRIOKINASE_FMN CYCLASE"/>
    <property type="match status" value="1"/>
</dbReference>
<dbReference type="GO" id="GO:0019563">
    <property type="term" value="P:glycerol catabolic process"/>
    <property type="evidence" value="ECO:0007669"/>
    <property type="project" value="TreeGrafter"/>
</dbReference>
<dbReference type="Pfam" id="PF02734">
    <property type="entry name" value="Dak2"/>
    <property type="match status" value="1"/>
</dbReference>
<dbReference type="GO" id="GO:0005524">
    <property type="term" value="F:ATP binding"/>
    <property type="evidence" value="ECO:0007669"/>
    <property type="project" value="UniProtKB-KW"/>
</dbReference>
<dbReference type="Pfam" id="PF02733">
    <property type="entry name" value="Dak1"/>
    <property type="match status" value="1"/>
</dbReference>
<dbReference type="InterPro" id="IPR036117">
    <property type="entry name" value="DhaL_dom_sf"/>
</dbReference>
<evidence type="ECO:0000313" key="8">
    <source>
        <dbReference type="Proteomes" id="UP000285317"/>
    </source>
</evidence>
<dbReference type="Gene3D" id="1.25.40.340">
    <property type="match status" value="1"/>
</dbReference>
<evidence type="ECO:0000259" key="5">
    <source>
        <dbReference type="PROSITE" id="PS51480"/>
    </source>
</evidence>
<dbReference type="Gene3D" id="3.30.1180.20">
    <property type="entry name" value="Dihydroxyacetone kinase, domain 2"/>
    <property type="match status" value="1"/>
</dbReference>
<reference evidence="7 8" key="1">
    <citation type="submission" date="2018-03" db="EMBL/GenBank/DDBJ databases">
        <title>Bacteriophage NCPPB3778 and a type I-E CRISPR drive the evolution of the US Biological Select Agent, Rathayibacter toxicus.</title>
        <authorList>
            <person name="Davis E.W.II."/>
            <person name="Tabima J.F."/>
            <person name="Weisberg A.J."/>
            <person name="Dantas Lopes L."/>
            <person name="Wiseman M.S."/>
            <person name="Wiseman M.S."/>
            <person name="Pupko T."/>
            <person name="Belcher M.S."/>
            <person name="Sechler A.J."/>
            <person name="Tancos M.A."/>
            <person name="Schroeder B.K."/>
            <person name="Murray T.D."/>
            <person name="Luster D.G."/>
            <person name="Schneider W.L."/>
            <person name="Rogers E."/>
            <person name="Andreote F.D."/>
            <person name="Grunwald N.J."/>
            <person name="Putnam M.L."/>
            <person name="Chang J.H."/>
        </authorList>
    </citation>
    <scope>NUCLEOTIDE SEQUENCE [LARGE SCALE GENOMIC DNA]</scope>
    <source>
        <strain evidence="7 8">DSM 15932</strain>
    </source>
</reference>
<dbReference type="FunFam" id="1.25.40.340:FF:000002">
    <property type="entry name" value="Dihydroxyacetone kinase, L subunit"/>
    <property type="match status" value="1"/>
</dbReference>
<gene>
    <name evidence="7" type="ORF">C1I64_14760</name>
</gene>
<feature type="domain" description="DhaK" evidence="6">
    <location>
        <begin position="7"/>
        <end position="332"/>
    </location>
</feature>
<organism evidence="7 8">
    <name type="scientific">Rathayibacter festucae DSM 15932</name>
    <dbReference type="NCBI Taxonomy" id="1328866"/>
    <lineage>
        <taxon>Bacteria</taxon>
        <taxon>Bacillati</taxon>
        <taxon>Actinomycetota</taxon>
        <taxon>Actinomycetes</taxon>
        <taxon>Micrococcales</taxon>
        <taxon>Microbacteriaceae</taxon>
        <taxon>Rathayibacter</taxon>
    </lineage>
</organism>
<keyword evidence="1" id="KW-0808">Transferase</keyword>
<dbReference type="InterPro" id="IPR004006">
    <property type="entry name" value="DhaK_dom"/>
</dbReference>
<dbReference type="PROSITE" id="PS51481">
    <property type="entry name" value="DHAK"/>
    <property type="match status" value="1"/>
</dbReference>
<dbReference type="FunFam" id="3.40.50.10440:FF:000001">
    <property type="entry name" value="Dihydroxyacetone kinase, DhaK subunit"/>
    <property type="match status" value="1"/>
</dbReference>
<protein>
    <submittedName>
        <fullName evidence="7">D-erythrulose kinase</fullName>
    </submittedName>
</protein>
<dbReference type="Gene3D" id="3.40.50.10440">
    <property type="entry name" value="Dihydroxyacetone kinase, domain 1"/>
    <property type="match status" value="1"/>
</dbReference>
<dbReference type="KEGG" id="rfs:C1I64_14760"/>
<keyword evidence="4" id="KW-0067">ATP-binding</keyword>
<dbReference type="EMBL" id="CP028137">
    <property type="protein sequence ID" value="AZZ53169.1"/>
    <property type="molecule type" value="Genomic_DNA"/>
</dbReference>
<dbReference type="InterPro" id="IPR050861">
    <property type="entry name" value="Dihydroxyacetone_Kinase"/>
</dbReference>
<evidence type="ECO:0000313" key="7">
    <source>
        <dbReference type="EMBL" id="AZZ53169.1"/>
    </source>
</evidence>
<evidence type="ECO:0000256" key="1">
    <source>
        <dbReference type="ARBA" id="ARBA00022679"/>
    </source>
</evidence>
<proteinExistence type="predicted"/>
<feature type="domain" description="DhaL" evidence="5">
    <location>
        <begin position="369"/>
        <end position="571"/>
    </location>
</feature>
<evidence type="ECO:0000259" key="6">
    <source>
        <dbReference type="PROSITE" id="PS51481"/>
    </source>
</evidence>
<dbReference type="Proteomes" id="UP000285317">
    <property type="component" value="Chromosome"/>
</dbReference>
<dbReference type="AlphaFoldDB" id="A0A3T0T3P0"/>
<dbReference type="GO" id="GO:0005829">
    <property type="term" value="C:cytosol"/>
    <property type="evidence" value="ECO:0007669"/>
    <property type="project" value="TreeGrafter"/>
</dbReference>
<evidence type="ECO:0000256" key="3">
    <source>
        <dbReference type="ARBA" id="ARBA00022777"/>
    </source>
</evidence>
<keyword evidence="3 7" id="KW-0418">Kinase</keyword>
<dbReference type="PROSITE" id="PS51480">
    <property type="entry name" value="DHAL"/>
    <property type="match status" value="1"/>
</dbReference>
<accession>A0A3T0T3P0</accession>
<evidence type="ECO:0000256" key="2">
    <source>
        <dbReference type="ARBA" id="ARBA00022741"/>
    </source>
</evidence>
<dbReference type="InterPro" id="IPR004007">
    <property type="entry name" value="DhaL_dom"/>
</dbReference>
<dbReference type="NCBIfam" id="NF011049">
    <property type="entry name" value="PRK14479.1"/>
    <property type="match status" value="1"/>
</dbReference>